<accession>A0A2J4Y7Q3</accession>
<protein>
    <submittedName>
        <fullName evidence="2">Uncharacterized protein</fullName>
    </submittedName>
</protein>
<evidence type="ECO:0000313" key="3">
    <source>
        <dbReference type="Proteomes" id="UP000234661"/>
    </source>
</evidence>
<feature type="region of interest" description="Disordered" evidence="1">
    <location>
        <begin position="1"/>
        <end position="61"/>
    </location>
</feature>
<comment type="caution">
    <text evidence="2">The sequence shown here is derived from an EMBL/GenBank/DDBJ whole genome shotgun (WGS) entry which is preliminary data.</text>
</comment>
<reference evidence="2 3" key="2">
    <citation type="submission" date="2018-01" db="EMBL/GenBank/DDBJ databases">
        <title>Genomic study of Klebsiella pneumoniae.</title>
        <authorList>
            <person name="Yang Y."/>
            <person name="Bicalho R."/>
        </authorList>
    </citation>
    <scope>NUCLEOTIDE SEQUENCE [LARGE SCALE GENOMIC DNA]</scope>
    <source>
        <strain evidence="2 3">A2</strain>
    </source>
</reference>
<reference evidence="2 3" key="1">
    <citation type="submission" date="2017-11" db="EMBL/GenBank/DDBJ databases">
        <authorList>
            <person name="Han C.G."/>
        </authorList>
    </citation>
    <scope>NUCLEOTIDE SEQUENCE [LARGE SCALE GENOMIC DNA]</scope>
    <source>
        <strain evidence="2 3">A2</strain>
    </source>
</reference>
<sequence length="84" mass="9448">RHYLSGFRQKMSPESISGTGQPGGLWRDIPGRRGLNGERRTEHQGRHPGNDGARRAKRRCALRSGVFLPGCRERRPRRDRGGAS</sequence>
<feature type="non-terminal residue" evidence="2">
    <location>
        <position position="1"/>
    </location>
</feature>
<name>A0A2J4Y7Q3_9ENTR</name>
<gene>
    <name evidence="2" type="ORF">CWM85_35275</name>
</gene>
<evidence type="ECO:0000313" key="2">
    <source>
        <dbReference type="EMBL" id="PLM46798.1"/>
    </source>
</evidence>
<feature type="compositionally biased region" description="Basic and acidic residues" evidence="1">
    <location>
        <begin position="29"/>
        <end position="54"/>
    </location>
</feature>
<dbReference type="AlphaFoldDB" id="A0A2J4Y7Q3"/>
<organism evidence="2 3">
    <name type="scientific">Klebsiella michiganensis</name>
    <dbReference type="NCBI Taxonomy" id="1134687"/>
    <lineage>
        <taxon>Bacteria</taxon>
        <taxon>Pseudomonadati</taxon>
        <taxon>Pseudomonadota</taxon>
        <taxon>Gammaproteobacteria</taxon>
        <taxon>Enterobacterales</taxon>
        <taxon>Enterobacteriaceae</taxon>
        <taxon>Klebsiella/Raoultella group</taxon>
        <taxon>Klebsiella</taxon>
    </lineage>
</organism>
<evidence type="ECO:0000256" key="1">
    <source>
        <dbReference type="SAM" id="MobiDB-lite"/>
    </source>
</evidence>
<dbReference type="EMBL" id="PIET01001886">
    <property type="protein sequence ID" value="PLM46798.1"/>
    <property type="molecule type" value="Genomic_DNA"/>
</dbReference>
<proteinExistence type="predicted"/>
<dbReference type="Proteomes" id="UP000234661">
    <property type="component" value="Unassembled WGS sequence"/>
</dbReference>